<accession>A0ABC9YCH1</accession>
<dbReference type="Pfam" id="PF25780">
    <property type="entry name" value="TPR_IPO5"/>
    <property type="match status" value="1"/>
</dbReference>
<protein>
    <submittedName>
        <fullName evidence="9">Importin-4</fullName>
    </submittedName>
</protein>
<dbReference type="GO" id="GO:0015031">
    <property type="term" value="P:protein transport"/>
    <property type="evidence" value="ECO:0007669"/>
    <property type="project" value="UniProtKB-KW"/>
</dbReference>
<comment type="subcellular location">
    <subcellularLocation>
        <location evidence="2">Cytoplasm</location>
    </subcellularLocation>
    <subcellularLocation>
        <location evidence="1">Nucleus</location>
    </subcellularLocation>
</comment>
<dbReference type="EMBL" id="BAAFJT010000180">
    <property type="protein sequence ID" value="GAB0207159.1"/>
    <property type="molecule type" value="Genomic_DNA"/>
</dbReference>
<keyword evidence="6" id="KW-0653">Protein transport</keyword>
<dbReference type="PANTHER" id="PTHR10527">
    <property type="entry name" value="IMPORTIN BETA"/>
    <property type="match status" value="1"/>
</dbReference>
<dbReference type="InterPro" id="IPR011989">
    <property type="entry name" value="ARM-like"/>
</dbReference>
<dbReference type="InterPro" id="IPR040122">
    <property type="entry name" value="Importin_beta"/>
</dbReference>
<name>A0ABC9YCH1_GRUJA</name>
<evidence type="ECO:0000259" key="8">
    <source>
        <dbReference type="Pfam" id="PF25780"/>
    </source>
</evidence>
<organism evidence="9 10">
    <name type="scientific">Grus japonensis</name>
    <name type="common">Japanese crane</name>
    <name type="synonym">Red-crowned crane</name>
    <dbReference type="NCBI Taxonomy" id="30415"/>
    <lineage>
        <taxon>Eukaryota</taxon>
        <taxon>Metazoa</taxon>
        <taxon>Chordata</taxon>
        <taxon>Craniata</taxon>
        <taxon>Vertebrata</taxon>
        <taxon>Euteleostomi</taxon>
        <taxon>Archelosauria</taxon>
        <taxon>Archosauria</taxon>
        <taxon>Dinosauria</taxon>
        <taxon>Saurischia</taxon>
        <taxon>Theropoda</taxon>
        <taxon>Coelurosauria</taxon>
        <taxon>Aves</taxon>
        <taxon>Neognathae</taxon>
        <taxon>Neoaves</taxon>
        <taxon>Gruiformes</taxon>
        <taxon>Gruidae</taxon>
        <taxon>Grus</taxon>
    </lineage>
</organism>
<keyword evidence="10" id="KW-1185">Reference proteome</keyword>
<dbReference type="AlphaFoldDB" id="A0ABC9YCH1"/>
<dbReference type="InterPro" id="IPR016024">
    <property type="entry name" value="ARM-type_fold"/>
</dbReference>
<dbReference type="InterPro" id="IPR057672">
    <property type="entry name" value="TPR_IPO4/5"/>
</dbReference>
<keyword evidence="5" id="KW-0677">Repeat</keyword>
<dbReference type="GO" id="GO:0005737">
    <property type="term" value="C:cytoplasm"/>
    <property type="evidence" value="ECO:0007669"/>
    <property type="project" value="UniProtKB-SubCell"/>
</dbReference>
<dbReference type="Gene3D" id="1.25.10.10">
    <property type="entry name" value="Leucine-rich Repeat Variant"/>
    <property type="match status" value="1"/>
</dbReference>
<evidence type="ECO:0000256" key="4">
    <source>
        <dbReference type="ARBA" id="ARBA00022490"/>
    </source>
</evidence>
<evidence type="ECO:0000256" key="2">
    <source>
        <dbReference type="ARBA" id="ARBA00004496"/>
    </source>
</evidence>
<evidence type="ECO:0000313" key="9">
    <source>
        <dbReference type="EMBL" id="GAB0207159.1"/>
    </source>
</evidence>
<evidence type="ECO:0000256" key="6">
    <source>
        <dbReference type="ARBA" id="ARBA00022927"/>
    </source>
</evidence>
<keyword evidence="3" id="KW-0813">Transport</keyword>
<evidence type="ECO:0000313" key="10">
    <source>
        <dbReference type="Proteomes" id="UP001623348"/>
    </source>
</evidence>
<proteinExistence type="predicted"/>
<evidence type="ECO:0000256" key="1">
    <source>
        <dbReference type="ARBA" id="ARBA00004123"/>
    </source>
</evidence>
<dbReference type="SUPFAM" id="SSF48371">
    <property type="entry name" value="ARM repeat"/>
    <property type="match status" value="1"/>
</dbReference>
<evidence type="ECO:0000256" key="7">
    <source>
        <dbReference type="ARBA" id="ARBA00023242"/>
    </source>
</evidence>
<evidence type="ECO:0000256" key="3">
    <source>
        <dbReference type="ARBA" id="ARBA00022448"/>
    </source>
</evidence>
<sequence length="332" mass="35551">MAAPDLERLLAELLEPDSDVIRRIRQLAAVLLRRRLLGRWKRLDPALRQRLPTLLAEALERETEHTVTVVLAQLGALVLRRGGLSAWGPLGTWVQEVARDPRPPHQEAALLVLSAALEAAPQVLAPHGPALAALCRGALAPGVPPSPPAYSLQALGGLGAMLGDTHTELLRSLLPDILTALKKLLDADEERGTEALEVLDEFLEADPATVTPHLRPLLDLCLQVAGDECWGDAVRVRALATVTFLAQKRPKVRRGALGYTGGHWEGTGMYWGALGYTGGHWEGTGGHWDILGGLGGHCGGHWDVLGDTGSDWGGHWGGTGIFWGHWGALGGY</sequence>
<dbReference type="Proteomes" id="UP001623348">
    <property type="component" value="Unassembled WGS sequence"/>
</dbReference>
<evidence type="ECO:0000256" key="5">
    <source>
        <dbReference type="ARBA" id="ARBA00022737"/>
    </source>
</evidence>
<keyword evidence="4" id="KW-0963">Cytoplasm</keyword>
<reference evidence="9 10" key="1">
    <citation type="submission" date="2024-06" db="EMBL/GenBank/DDBJ databases">
        <title>The draft genome of Grus japonensis, version 3.</title>
        <authorList>
            <person name="Nabeshima K."/>
            <person name="Suzuki S."/>
            <person name="Onuma M."/>
        </authorList>
    </citation>
    <scope>NUCLEOTIDE SEQUENCE [LARGE SCALE GENOMIC DNA]</scope>
    <source>
        <strain evidence="9 10">451A</strain>
    </source>
</reference>
<feature type="domain" description="IPO4/5-like TPR repeats" evidence="8">
    <location>
        <begin position="66"/>
        <end position="219"/>
    </location>
</feature>
<gene>
    <name evidence="9" type="ORF">GRJ2_003181500</name>
</gene>
<keyword evidence="7" id="KW-0539">Nucleus</keyword>
<comment type="caution">
    <text evidence="9">The sequence shown here is derived from an EMBL/GenBank/DDBJ whole genome shotgun (WGS) entry which is preliminary data.</text>
</comment>